<dbReference type="EMBL" id="SEYY01001222">
    <property type="protein sequence ID" value="KAB7505467.1"/>
    <property type="molecule type" value="Genomic_DNA"/>
</dbReference>
<comment type="catalytic activity">
    <reaction evidence="4">
        <text>an N-acyl-L-alpha-aminoacyl-tRNA + H2O = an N-acyl-L-amino acid + a tRNA + H(+)</text>
        <dbReference type="Rhea" id="RHEA:54448"/>
        <dbReference type="Rhea" id="RHEA-COMP:10123"/>
        <dbReference type="Rhea" id="RHEA-COMP:13883"/>
        <dbReference type="ChEBI" id="CHEBI:15377"/>
        <dbReference type="ChEBI" id="CHEBI:15378"/>
        <dbReference type="ChEBI" id="CHEBI:59874"/>
        <dbReference type="ChEBI" id="CHEBI:78442"/>
        <dbReference type="ChEBI" id="CHEBI:138191"/>
        <dbReference type="EC" id="3.1.1.29"/>
    </reaction>
</comment>
<comment type="similarity">
    <text evidence="3">Belongs to the PTH2 family.</text>
</comment>
<dbReference type="EC" id="3.1.1.29" evidence="1"/>
<dbReference type="NCBIfam" id="NF003314">
    <property type="entry name" value="PRK04322.1"/>
    <property type="match status" value="1"/>
</dbReference>
<dbReference type="CDD" id="cd02430">
    <property type="entry name" value="PTH2"/>
    <property type="match status" value="1"/>
</dbReference>
<evidence type="ECO:0000256" key="1">
    <source>
        <dbReference type="ARBA" id="ARBA00013260"/>
    </source>
</evidence>
<dbReference type="PANTHER" id="PTHR12649:SF11">
    <property type="entry name" value="PEPTIDYL-TRNA HYDROLASE 2, MITOCHONDRIAL"/>
    <property type="match status" value="1"/>
</dbReference>
<dbReference type="NCBIfam" id="TIGR00283">
    <property type="entry name" value="arch_pth2"/>
    <property type="match status" value="1"/>
</dbReference>
<dbReference type="Proteomes" id="UP000326759">
    <property type="component" value="Unassembled WGS sequence"/>
</dbReference>
<evidence type="ECO:0000313" key="6">
    <source>
        <dbReference type="Proteomes" id="UP000326759"/>
    </source>
</evidence>
<dbReference type="GO" id="GO:0005829">
    <property type="term" value="C:cytosol"/>
    <property type="evidence" value="ECO:0007669"/>
    <property type="project" value="TreeGrafter"/>
</dbReference>
<proteinExistence type="inferred from homology"/>
<organism evidence="5 6">
    <name type="scientific">Armadillidium nasatum</name>
    <dbReference type="NCBI Taxonomy" id="96803"/>
    <lineage>
        <taxon>Eukaryota</taxon>
        <taxon>Metazoa</taxon>
        <taxon>Ecdysozoa</taxon>
        <taxon>Arthropoda</taxon>
        <taxon>Crustacea</taxon>
        <taxon>Multicrustacea</taxon>
        <taxon>Malacostraca</taxon>
        <taxon>Eumalacostraca</taxon>
        <taxon>Peracarida</taxon>
        <taxon>Isopoda</taxon>
        <taxon>Oniscidea</taxon>
        <taxon>Crinocheta</taxon>
        <taxon>Armadillidiidae</taxon>
        <taxon>Armadillidium</taxon>
    </lineage>
</organism>
<dbReference type="FunFam" id="3.40.1490.10:FF:000001">
    <property type="entry name" value="Peptidyl-tRNA hydrolase 2"/>
    <property type="match status" value="1"/>
</dbReference>
<evidence type="ECO:0000256" key="2">
    <source>
        <dbReference type="ARBA" id="ARBA00022801"/>
    </source>
</evidence>
<evidence type="ECO:0000256" key="4">
    <source>
        <dbReference type="ARBA" id="ARBA00048707"/>
    </source>
</evidence>
<reference evidence="5 6" key="1">
    <citation type="journal article" date="2019" name="PLoS Biol.">
        <title>Sex chromosomes control vertical transmission of feminizing Wolbachia symbionts in an isopod.</title>
        <authorList>
            <person name="Becking T."/>
            <person name="Chebbi M.A."/>
            <person name="Giraud I."/>
            <person name="Moumen B."/>
            <person name="Laverre T."/>
            <person name="Caubet Y."/>
            <person name="Peccoud J."/>
            <person name="Gilbert C."/>
            <person name="Cordaux R."/>
        </authorList>
    </citation>
    <scope>NUCLEOTIDE SEQUENCE [LARGE SCALE GENOMIC DNA]</scope>
    <source>
        <strain evidence="5">ANa2</strain>
        <tissue evidence="5">Whole body excluding digestive tract and cuticle</tissue>
    </source>
</reference>
<dbReference type="PANTHER" id="PTHR12649">
    <property type="entry name" value="PEPTIDYL-TRNA HYDROLASE 2"/>
    <property type="match status" value="1"/>
</dbReference>
<dbReference type="OrthoDB" id="1733656at2759"/>
<dbReference type="Pfam" id="PF01981">
    <property type="entry name" value="PTH2"/>
    <property type="match status" value="1"/>
</dbReference>
<name>A0A5N5TGU2_9CRUS</name>
<dbReference type="SUPFAM" id="SSF102462">
    <property type="entry name" value="Peptidyl-tRNA hydrolase II"/>
    <property type="match status" value="1"/>
</dbReference>
<dbReference type="GO" id="GO:0004045">
    <property type="term" value="F:peptidyl-tRNA hydrolase activity"/>
    <property type="evidence" value="ECO:0007669"/>
    <property type="project" value="UniProtKB-EC"/>
</dbReference>
<evidence type="ECO:0000313" key="5">
    <source>
        <dbReference type="EMBL" id="KAB7505467.1"/>
    </source>
</evidence>
<evidence type="ECO:0000256" key="3">
    <source>
        <dbReference type="ARBA" id="ARBA00038050"/>
    </source>
</evidence>
<keyword evidence="2 5" id="KW-0378">Hydrolase</keyword>
<dbReference type="Gene3D" id="3.40.1490.10">
    <property type="entry name" value="Bit1"/>
    <property type="match status" value="1"/>
</dbReference>
<dbReference type="InterPro" id="IPR002833">
    <property type="entry name" value="PTH2"/>
</dbReference>
<dbReference type="AlphaFoldDB" id="A0A5N5TGU2"/>
<gene>
    <name evidence="5" type="primary">Ptrh2</name>
    <name evidence="5" type="ORF">Anas_01748</name>
</gene>
<comment type="caution">
    <text evidence="5">The sequence shown here is derived from an EMBL/GenBank/DDBJ whole genome shotgun (WGS) entry which is preliminary data.</text>
</comment>
<protein>
    <recommendedName>
        <fullName evidence="1">peptidyl-tRNA hydrolase</fullName>
        <ecNumber evidence="1">3.1.1.29</ecNumber>
    </recommendedName>
</protein>
<keyword evidence="6" id="KW-1185">Reference proteome</keyword>
<dbReference type="InterPro" id="IPR023476">
    <property type="entry name" value="Pep_tRNA_hydro_II_dom_sf"/>
</dbReference>
<accession>A0A5N5TGU2</accession>
<sequence>MDLFEQCSIYAGVFLLGIFAGHKMRMPLSTLVNLTLKEPSKLVLIVRKDLEMGKGKVISQCCHGTLANYVCGLKETPKLIKQWESIGQPKVVLKAKNLQELIQIQKDAASKGILAILIRDAGKTQIAPGTETVLAVGPDSISKIDEVTGHLKLL</sequence>